<feature type="region of interest" description="Disordered" evidence="4">
    <location>
        <begin position="415"/>
        <end position="441"/>
    </location>
</feature>
<feature type="domain" description="BZIP" evidence="5">
    <location>
        <begin position="425"/>
        <end position="498"/>
    </location>
</feature>
<evidence type="ECO:0000256" key="4">
    <source>
        <dbReference type="SAM" id="MobiDB-lite"/>
    </source>
</evidence>
<dbReference type="AlphaFoldDB" id="A0A507FP27"/>
<name>A0A507FP27_9FUNG</name>
<protein>
    <recommendedName>
        <fullName evidence="5">BZIP domain-containing protein</fullName>
    </recommendedName>
</protein>
<dbReference type="OrthoDB" id="10389779at2759"/>
<evidence type="ECO:0000313" key="7">
    <source>
        <dbReference type="Proteomes" id="UP000320333"/>
    </source>
</evidence>
<dbReference type="GO" id="GO:0000976">
    <property type="term" value="F:transcription cis-regulatory region binding"/>
    <property type="evidence" value="ECO:0007669"/>
    <property type="project" value="InterPro"/>
</dbReference>
<dbReference type="PANTHER" id="PTHR40621:SF6">
    <property type="entry name" value="AP-1-LIKE TRANSCRIPTION FACTOR YAP1-RELATED"/>
    <property type="match status" value="1"/>
</dbReference>
<feature type="coiled-coil region" evidence="3">
    <location>
        <begin position="452"/>
        <end position="509"/>
    </location>
</feature>
<keyword evidence="7" id="KW-1185">Reference proteome</keyword>
<evidence type="ECO:0000256" key="1">
    <source>
        <dbReference type="ARBA" id="ARBA00004123"/>
    </source>
</evidence>
<organism evidence="6 7">
    <name type="scientific">Chytriomyces confervae</name>
    <dbReference type="NCBI Taxonomy" id="246404"/>
    <lineage>
        <taxon>Eukaryota</taxon>
        <taxon>Fungi</taxon>
        <taxon>Fungi incertae sedis</taxon>
        <taxon>Chytridiomycota</taxon>
        <taxon>Chytridiomycota incertae sedis</taxon>
        <taxon>Chytridiomycetes</taxon>
        <taxon>Chytridiales</taxon>
        <taxon>Chytriomycetaceae</taxon>
        <taxon>Chytriomyces</taxon>
    </lineage>
</organism>
<dbReference type="InterPro" id="IPR046347">
    <property type="entry name" value="bZIP_sf"/>
</dbReference>
<keyword evidence="2" id="KW-0539">Nucleus</keyword>
<comment type="subcellular location">
    <subcellularLocation>
        <location evidence="1">Nucleus</location>
    </subcellularLocation>
</comment>
<evidence type="ECO:0000313" key="6">
    <source>
        <dbReference type="EMBL" id="TPX78054.1"/>
    </source>
</evidence>
<comment type="caution">
    <text evidence="6">The sequence shown here is derived from an EMBL/GenBank/DDBJ whole genome shotgun (WGS) entry which is preliminary data.</text>
</comment>
<dbReference type="CDD" id="cd14688">
    <property type="entry name" value="bZIP_YAP"/>
    <property type="match status" value="2"/>
</dbReference>
<sequence length="846" mass="94153">MKRDTSPAGSNSSDDGGDDDARKPGRKRSAAPASTRTAALSRIRQREFRERRAHYVKELEQTVAQQKERIKALEMLITSVSPASCGNCAVLLDRIFTLETMQFNNTMIAAATNGFPINTIPTSPFGTLLNQLPVNSGGADSVMEDLFASASVTPENAGDLINGWYDIQETRPKNAIELFGPLDTEFTRKAMKTLPSLKSCKYVDELMDLFLVQGRCSEPKTIRKYILKIVQVRYKLMDACSLVDRQAVIEIWEVFFKRNTKHHKFWNSIMSDSKKSSSPTPTITSPTQPQVLENDQARLFKQTVQTIPSLQDQETDEMVDELCAIFWTTSLESEREGKMYRILELSDRIMRKCVTAEDRTKFVVAAEVARESNRRHMDQLLDQSLSEAKHMFADPTVAAPAIVATQNDDINCRVSQKSNRGRKKSSEIPASKRTAQNREAQRKFNEKKLAYVQGLEAKVAELLAALSNTNADTSANSGNDGILSAEAKVIALENENLTLRQRITSLEMDHFSSPDSGPSSFLGVPVTTSNACSSCSAAETKVHLYAGRIQALEMQVAGLQAECSNLKLMSEALAAEASTPQPLSNISPSNSTIFAGADSLLNPSNDFWSNLFDSSSNVGAMATLSLSATEMFGAPVVEPTIHKLKSLTSLYNCIYVDRLFDLFVSQASQSSPKHIMLTFVRIMGYFFKVTDATQPSERQQTMKILAEFHENNKLHMDHLFTMGVSSAYPQGANANDLEQDVPFILDSTQETPQLVAFRNLAMTIPALKGSQDTIDELFVMFWQRPSNIDPKKSFFRIVTTLKSLMDKCQSVDERAKLMVLIEIWRSLNKDNMDELVEIIQDLSLNA</sequence>
<dbReference type="PANTHER" id="PTHR40621">
    <property type="entry name" value="TRANSCRIPTION FACTOR KAPC-RELATED"/>
    <property type="match status" value="1"/>
</dbReference>
<evidence type="ECO:0000259" key="5">
    <source>
        <dbReference type="SMART" id="SM00338"/>
    </source>
</evidence>
<dbReference type="Proteomes" id="UP000320333">
    <property type="component" value="Unassembled WGS sequence"/>
</dbReference>
<feature type="region of interest" description="Disordered" evidence="4">
    <location>
        <begin position="1"/>
        <end position="41"/>
    </location>
</feature>
<dbReference type="InterPro" id="IPR004827">
    <property type="entry name" value="bZIP"/>
</dbReference>
<dbReference type="STRING" id="246404.A0A507FP27"/>
<dbReference type="GO" id="GO:0090575">
    <property type="term" value="C:RNA polymerase II transcription regulator complex"/>
    <property type="evidence" value="ECO:0007669"/>
    <property type="project" value="TreeGrafter"/>
</dbReference>
<keyword evidence="3" id="KW-0175">Coiled coil</keyword>
<reference evidence="6 7" key="1">
    <citation type="journal article" date="2019" name="Sci. Rep.">
        <title>Comparative genomics of chytrid fungi reveal insights into the obligate biotrophic and pathogenic lifestyle of Synchytrium endobioticum.</title>
        <authorList>
            <person name="van de Vossenberg B.T.L.H."/>
            <person name="Warris S."/>
            <person name="Nguyen H.D.T."/>
            <person name="van Gent-Pelzer M.P.E."/>
            <person name="Joly D.L."/>
            <person name="van de Geest H.C."/>
            <person name="Bonants P.J.M."/>
            <person name="Smith D.S."/>
            <person name="Levesque C.A."/>
            <person name="van der Lee T.A.J."/>
        </authorList>
    </citation>
    <scope>NUCLEOTIDE SEQUENCE [LARGE SCALE GENOMIC DNA]</scope>
    <source>
        <strain evidence="6 7">CBS 675.73</strain>
    </source>
</reference>
<evidence type="ECO:0000256" key="3">
    <source>
        <dbReference type="SAM" id="Coils"/>
    </source>
</evidence>
<dbReference type="Gene3D" id="1.20.5.170">
    <property type="match status" value="2"/>
</dbReference>
<dbReference type="SMART" id="SM00338">
    <property type="entry name" value="BRLZ"/>
    <property type="match status" value="1"/>
</dbReference>
<dbReference type="InterPro" id="IPR050936">
    <property type="entry name" value="AP-1-like"/>
</dbReference>
<dbReference type="EMBL" id="QEAP01000010">
    <property type="protein sequence ID" value="TPX78054.1"/>
    <property type="molecule type" value="Genomic_DNA"/>
</dbReference>
<feature type="compositionally biased region" description="Low complexity" evidence="4">
    <location>
        <begin position="30"/>
        <end position="41"/>
    </location>
</feature>
<evidence type="ECO:0000256" key="2">
    <source>
        <dbReference type="ARBA" id="ARBA00023242"/>
    </source>
</evidence>
<dbReference type="GO" id="GO:0001228">
    <property type="term" value="F:DNA-binding transcription activator activity, RNA polymerase II-specific"/>
    <property type="evidence" value="ECO:0007669"/>
    <property type="project" value="TreeGrafter"/>
</dbReference>
<accession>A0A507FP27</accession>
<proteinExistence type="predicted"/>
<gene>
    <name evidence="6" type="ORF">CcCBS67573_g00671</name>
</gene>
<dbReference type="SUPFAM" id="SSF57959">
    <property type="entry name" value="Leucine zipper domain"/>
    <property type="match status" value="2"/>
</dbReference>